<evidence type="ECO:0000256" key="2">
    <source>
        <dbReference type="SAM" id="SignalP"/>
    </source>
</evidence>
<keyword evidence="4" id="KW-1185">Reference proteome</keyword>
<dbReference type="AlphaFoldDB" id="A0A1L8SXU8"/>
<keyword evidence="2" id="KW-0732">Signal</keyword>
<proteinExistence type="predicted"/>
<reference evidence="3 4" key="1">
    <citation type="submission" date="2014-12" db="EMBL/GenBank/DDBJ databases">
        <title>Draft genome sequences of 29 type strains of Enterococci.</title>
        <authorList>
            <person name="Zhong Z."/>
            <person name="Sun Z."/>
            <person name="Liu W."/>
            <person name="Zhang W."/>
            <person name="Zhang H."/>
        </authorList>
    </citation>
    <scope>NUCLEOTIDE SEQUENCE [LARGE SCALE GENOMIC DNA]</scope>
    <source>
        <strain evidence="3 4">DSM 22802</strain>
    </source>
</reference>
<protein>
    <submittedName>
        <fullName evidence="3">Uncharacterized protein</fullName>
    </submittedName>
</protein>
<evidence type="ECO:0000256" key="1">
    <source>
        <dbReference type="SAM" id="MobiDB-lite"/>
    </source>
</evidence>
<dbReference type="SUPFAM" id="SSF63825">
    <property type="entry name" value="YWTD domain"/>
    <property type="match status" value="1"/>
</dbReference>
<organism evidence="3 4">
    <name type="scientific">Enterococcus devriesei</name>
    <dbReference type="NCBI Taxonomy" id="319970"/>
    <lineage>
        <taxon>Bacteria</taxon>
        <taxon>Bacillati</taxon>
        <taxon>Bacillota</taxon>
        <taxon>Bacilli</taxon>
        <taxon>Lactobacillales</taxon>
        <taxon>Enterococcaceae</taxon>
        <taxon>Enterococcus</taxon>
    </lineage>
</organism>
<dbReference type="Proteomes" id="UP000183700">
    <property type="component" value="Unassembled WGS sequence"/>
</dbReference>
<feature type="signal peptide" evidence="2">
    <location>
        <begin position="1"/>
        <end position="29"/>
    </location>
</feature>
<gene>
    <name evidence="3" type="ORF">RV00_GL001139</name>
</gene>
<sequence length="369" mass="41626">MEVFKLYRKWVAGGLIVLGLLYSSPGSVAASEYGLTDAQQKKIVEPYDRFYHAAFADKAAVEDFGMYKIPGLYEAATLSLATGKIAESQTMTPQGIALTDKYVLISAYSHDHQNHSVIYMLDRQTHRYLKTVVLPGHPHLGGIAYDPKHQRVWVTTDGLYAGLASIDLKVMEDYQLEDQRVVAYHQQISLNNIARASALTYTSGVLVVGYFTLDEYGRMSTYRLNDQGELTTTSQEKVSSFDAGQPNKATQMPVAPPQFARSIGAWKTLAMVQGIAFYKDYLLMSQSWGPERSGKIYFFNLDKVDRYFSIKDAEFKVDTPPYIEQITVSDDQLFTLFEGAAFPYRRRNPVLVDHAIQLRIDDLLEKTDE</sequence>
<accession>A0A1L8SXU8</accession>
<evidence type="ECO:0000313" key="4">
    <source>
        <dbReference type="Proteomes" id="UP000183700"/>
    </source>
</evidence>
<dbReference type="EMBL" id="JXKM01000002">
    <property type="protein sequence ID" value="OJG36694.1"/>
    <property type="molecule type" value="Genomic_DNA"/>
</dbReference>
<feature type="region of interest" description="Disordered" evidence="1">
    <location>
        <begin position="230"/>
        <end position="253"/>
    </location>
</feature>
<dbReference type="STRING" id="319970.RV00_GL001139"/>
<feature type="chain" id="PRO_5012159908" evidence="2">
    <location>
        <begin position="30"/>
        <end position="369"/>
    </location>
</feature>
<name>A0A1L8SXU8_9ENTE</name>
<evidence type="ECO:0000313" key="3">
    <source>
        <dbReference type="EMBL" id="OJG36694.1"/>
    </source>
</evidence>
<comment type="caution">
    <text evidence="3">The sequence shown here is derived from an EMBL/GenBank/DDBJ whole genome shotgun (WGS) entry which is preliminary data.</text>
</comment>